<dbReference type="STRING" id="1045774.SAMN05421872_101487"/>
<dbReference type="EMBL" id="FMZM01000001">
    <property type="protein sequence ID" value="SDC18343.1"/>
    <property type="molecule type" value="Genomic_DNA"/>
</dbReference>
<sequence>MGVSTDIDLASDLVTYAARLVRAVRRSAELPAGLRLLSILDELGPSTVTALAAADRTSQPTTTAAVRDLLARDLVDKQPHPDDARSSLVGLTDAGRTELARVRRRNGEAVAARLDALDRHSPEDLATAVAVLRSVLDPTPERGHL</sequence>
<dbReference type="SUPFAM" id="SSF46785">
    <property type="entry name" value="Winged helix' DNA-binding domain"/>
    <property type="match status" value="1"/>
</dbReference>
<feature type="domain" description="HTH marR-type" evidence="1">
    <location>
        <begin position="6"/>
        <end position="137"/>
    </location>
</feature>
<dbReference type="InterPro" id="IPR000835">
    <property type="entry name" value="HTH_MarR-typ"/>
</dbReference>
<dbReference type="InterPro" id="IPR036390">
    <property type="entry name" value="WH_DNA-bd_sf"/>
</dbReference>
<name>A0A1G6JI10_9ACTN</name>
<dbReference type="InterPro" id="IPR052526">
    <property type="entry name" value="HTH-type_Bedaq_tolerance"/>
</dbReference>
<dbReference type="SMART" id="SM00347">
    <property type="entry name" value="HTH_MARR"/>
    <property type="match status" value="1"/>
</dbReference>
<keyword evidence="2" id="KW-0238">DNA-binding</keyword>
<organism evidence="2 3">
    <name type="scientific">Nocardioides lianchengensis</name>
    <dbReference type="NCBI Taxonomy" id="1045774"/>
    <lineage>
        <taxon>Bacteria</taxon>
        <taxon>Bacillati</taxon>
        <taxon>Actinomycetota</taxon>
        <taxon>Actinomycetes</taxon>
        <taxon>Propionibacteriales</taxon>
        <taxon>Nocardioidaceae</taxon>
        <taxon>Nocardioides</taxon>
    </lineage>
</organism>
<dbReference type="Proteomes" id="UP000199034">
    <property type="component" value="Unassembled WGS sequence"/>
</dbReference>
<evidence type="ECO:0000313" key="2">
    <source>
        <dbReference type="EMBL" id="SDC18343.1"/>
    </source>
</evidence>
<evidence type="ECO:0000259" key="1">
    <source>
        <dbReference type="PROSITE" id="PS50995"/>
    </source>
</evidence>
<gene>
    <name evidence="2" type="ORF">SAMN05421872_101487</name>
</gene>
<dbReference type="AlphaFoldDB" id="A0A1G6JI10"/>
<proteinExistence type="predicted"/>
<dbReference type="Pfam" id="PF01047">
    <property type="entry name" value="MarR"/>
    <property type="match status" value="1"/>
</dbReference>
<dbReference type="PANTHER" id="PTHR39515">
    <property type="entry name" value="CONSERVED PROTEIN"/>
    <property type="match status" value="1"/>
</dbReference>
<protein>
    <submittedName>
        <fullName evidence="2">DNA-binding transcriptional regulator, MarR family</fullName>
    </submittedName>
</protein>
<dbReference type="PROSITE" id="PS50995">
    <property type="entry name" value="HTH_MARR_2"/>
    <property type="match status" value="1"/>
</dbReference>
<dbReference type="PANTHER" id="PTHR39515:SF2">
    <property type="entry name" value="HTH-TYPE TRANSCRIPTIONAL REGULATOR RV0880"/>
    <property type="match status" value="1"/>
</dbReference>
<reference evidence="2 3" key="1">
    <citation type="submission" date="2016-10" db="EMBL/GenBank/DDBJ databases">
        <authorList>
            <person name="de Groot N.N."/>
        </authorList>
    </citation>
    <scope>NUCLEOTIDE SEQUENCE [LARGE SCALE GENOMIC DNA]</scope>
    <source>
        <strain evidence="2 3">CGMCC 4.6858</strain>
    </source>
</reference>
<dbReference type="Gene3D" id="1.10.10.10">
    <property type="entry name" value="Winged helix-like DNA-binding domain superfamily/Winged helix DNA-binding domain"/>
    <property type="match status" value="1"/>
</dbReference>
<dbReference type="InterPro" id="IPR036388">
    <property type="entry name" value="WH-like_DNA-bd_sf"/>
</dbReference>
<evidence type="ECO:0000313" key="3">
    <source>
        <dbReference type="Proteomes" id="UP000199034"/>
    </source>
</evidence>
<dbReference type="GO" id="GO:0003677">
    <property type="term" value="F:DNA binding"/>
    <property type="evidence" value="ECO:0007669"/>
    <property type="project" value="UniProtKB-KW"/>
</dbReference>
<keyword evidence="3" id="KW-1185">Reference proteome</keyword>
<dbReference type="GO" id="GO:0003700">
    <property type="term" value="F:DNA-binding transcription factor activity"/>
    <property type="evidence" value="ECO:0007669"/>
    <property type="project" value="InterPro"/>
</dbReference>
<accession>A0A1G6JI10</accession>